<dbReference type="OrthoDB" id="1045822at2759"/>
<dbReference type="AlphaFoldDB" id="A0A8V0X8R8"/>
<proteinExistence type="inferred from homology"/>
<dbReference type="Ensembl" id="ENSGALT00010007558.1">
    <property type="protein sequence ID" value="ENSGALP00010004501.1"/>
    <property type="gene ID" value="ENSGALG00010003227.1"/>
</dbReference>
<evidence type="ECO:0000313" key="3">
    <source>
        <dbReference type="Proteomes" id="UP000000539"/>
    </source>
</evidence>
<protein>
    <submittedName>
        <fullName evidence="2">PLAC8 like 1</fullName>
    </submittedName>
</protein>
<reference evidence="2" key="3">
    <citation type="submission" date="2025-09" db="UniProtKB">
        <authorList>
            <consortium name="Ensembl"/>
        </authorList>
    </citation>
    <scope>IDENTIFICATION</scope>
    <source>
        <strain evidence="2">broiler</strain>
    </source>
</reference>
<evidence type="ECO:0000313" key="2">
    <source>
        <dbReference type="Ensembl" id="ENSGALP00010004501.1"/>
    </source>
</evidence>
<dbReference type="Pfam" id="PF04749">
    <property type="entry name" value="PLAC8"/>
    <property type="match status" value="1"/>
</dbReference>
<comment type="similarity">
    <text evidence="1">Belongs to the cornifelin family.</text>
</comment>
<dbReference type="InterPro" id="IPR006461">
    <property type="entry name" value="PLAC_motif_containing"/>
</dbReference>
<name>A0A8V0X8R8_CHICK</name>
<keyword evidence="3" id="KW-1185">Reference proteome</keyword>
<dbReference type="Proteomes" id="UP000000539">
    <property type="component" value="Chromosome 4"/>
</dbReference>
<organism evidence="2 3">
    <name type="scientific">Gallus gallus</name>
    <name type="common">Chicken</name>
    <dbReference type="NCBI Taxonomy" id="9031"/>
    <lineage>
        <taxon>Eukaryota</taxon>
        <taxon>Metazoa</taxon>
        <taxon>Chordata</taxon>
        <taxon>Craniata</taxon>
        <taxon>Vertebrata</taxon>
        <taxon>Euteleostomi</taxon>
        <taxon>Archelosauria</taxon>
        <taxon>Archosauria</taxon>
        <taxon>Dinosauria</taxon>
        <taxon>Saurischia</taxon>
        <taxon>Theropoda</taxon>
        <taxon>Coelurosauria</taxon>
        <taxon>Aves</taxon>
        <taxon>Neognathae</taxon>
        <taxon>Galloanserae</taxon>
        <taxon>Galliformes</taxon>
        <taxon>Phasianidae</taxon>
        <taxon>Phasianinae</taxon>
        <taxon>Gallus</taxon>
    </lineage>
</organism>
<dbReference type="NCBIfam" id="TIGR01571">
    <property type="entry name" value="A_thal_Cys_rich"/>
    <property type="match status" value="1"/>
</dbReference>
<gene>
    <name evidence="2" type="primary">PLAC8L1</name>
</gene>
<reference evidence="2" key="2">
    <citation type="submission" date="2025-08" db="UniProtKB">
        <authorList>
            <consortium name="Ensembl"/>
        </authorList>
    </citation>
    <scope>IDENTIFICATION</scope>
    <source>
        <strain evidence="2">broiler</strain>
    </source>
</reference>
<sequence>MDGSRGAAAAMVAEELDGEEGWEVVAGCGAESRMEEKKQAVLELLREDALSFLPNQPSTRDTLCRALTMASRHVVTVQPGFSVSPQSSTWHTGLLDCMSDCSVCICGAFCYPCLGCQVANAMDEFCLCGGSVAMRTLYRTRYNIPGSILGDYYSVMCCPMCALCQLKRDIDYRREQRTF</sequence>
<accession>A0A8V0X8R8</accession>
<dbReference type="GeneTree" id="ENSGT00940000157329"/>
<dbReference type="PANTHER" id="PTHR15907">
    <property type="entry name" value="DUF614 FAMILY PROTEIN-RELATED"/>
    <property type="match status" value="1"/>
</dbReference>
<reference evidence="2" key="1">
    <citation type="submission" date="2020-11" db="EMBL/GenBank/DDBJ databases">
        <title>Gallus gallus (Chicken) genome, bGalGal1, GRCg7b, maternal haplotype autosomes + Z &amp; W.</title>
        <authorList>
            <person name="Warren W."/>
            <person name="Formenti G."/>
            <person name="Fedrigo O."/>
            <person name="Haase B."/>
            <person name="Mountcastle J."/>
            <person name="Balacco J."/>
            <person name="Tracey A."/>
            <person name="Schneider V."/>
            <person name="Okimoto R."/>
            <person name="Cheng H."/>
            <person name="Hawken R."/>
            <person name="Howe K."/>
            <person name="Jarvis E.D."/>
        </authorList>
    </citation>
    <scope>NUCLEOTIDE SEQUENCE [LARGE SCALE GENOMIC DNA]</scope>
    <source>
        <strain evidence="2">Broiler</strain>
    </source>
</reference>
<evidence type="ECO:0000256" key="1">
    <source>
        <dbReference type="ARBA" id="ARBA00009024"/>
    </source>
</evidence>